<name>A0AA86QW55_9EUKA</name>
<protein>
    <submittedName>
        <fullName evidence="1">Growth factor receptor cysteine-rich domain superfamily</fullName>
    </submittedName>
    <submittedName>
        <fullName evidence="2">Growth_factor receptor cysteine-rich domain superfamily</fullName>
    </submittedName>
</protein>
<proteinExistence type="predicted"/>
<accession>A0AA86QW55</accession>
<evidence type="ECO:0000313" key="1">
    <source>
        <dbReference type="EMBL" id="CAI9960484.1"/>
    </source>
</evidence>
<reference evidence="2 3" key="2">
    <citation type="submission" date="2024-07" db="EMBL/GenBank/DDBJ databases">
        <authorList>
            <person name="Akdeniz Z."/>
        </authorList>
    </citation>
    <scope>NUCLEOTIDE SEQUENCE [LARGE SCALE GENOMIC DNA]</scope>
</reference>
<evidence type="ECO:0000313" key="2">
    <source>
        <dbReference type="EMBL" id="CAL5983933.1"/>
    </source>
</evidence>
<gene>
    <name evidence="1" type="ORF">HINF_LOCUS48129</name>
    <name evidence="2" type="ORF">HINF_LOCUS7863</name>
</gene>
<dbReference type="EMBL" id="CAXDID020000016">
    <property type="protein sequence ID" value="CAL5983933.1"/>
    <property type="molecule type" value="Genomic_DNA"/>
</dbReference>
<dbReference type="Proteomes" id="UP001642409">
    <property type="component" value="Unassembled WGS sequence"/>
</dbReference>
<sequence>MKSSKVQIDMYQVEQFAVFGFNSNNQYVQDSDIFVKINYSILTGALLCLQCDIVVKHSELQFIAKGLQLSALIMKSKDILQLDKVNISYRFSSNSSSGIINQIFYSMHTYVIDNLILTGFNDIISSYNGYFSSIVDADVTISLNNVQICVDSIVNRVGQVLKQVNITALEYFQCTSICPNNTFVTYGICQEQIKFSILLANNTVICDHPFEYDDQSNICICKNGYYLNITICVNIINQFSHIMTNITSLELKLQSQYPNIELLFQKLEHEISNNITDLKTVMGTNFDQVDTALAGLKLDVVSANTSVNTLNSTMNIKFANMTSLINDNQLNIKNNFTQALTQIADLKTVMGTNFDQVDTALAGLKLDVVSANTSVNTLNSTMNIKFANMTSLINDNQLNIKNNFTQALTQIADLKTVMGTNFDQVDTALAGLKLDVVSANTSVNTLNSTMNIKFRKHDFSYKRQLIKYQKQLYISSNPNCRFENCYGNQLRLSRHCARWTQAGCSQRQYFGQHSQLHHEHKIRKHDFHKRQLIKYQNNFTQALTQIQI</sequence>
<dbReference type="EMBL" id="CATOUU010000931">
    <property type="protein sequence ID" value="CAI9960484.1"/>
    <property type="molecule type" value="Genomic_DNA"/>
</dbReference>
<dbReference type="SUPFAM" id="SSF57184">
    <property type="entry name" value="Growth factor receptor domain"/>
    <property type="match status" value="1"/>
</dbReference>
<dbReference type="AlphaFoldDB" id="A0AA86QW55"/>
<reference evidence="1" key="1">
    <citation type="submission" date="2023-06" db="EMBL/GenBank/DDBJ databases">
        <authorList>
            <person name="Kurt Z."/>
        </authorList>
    </citation>
    <scope>NUCLEOTIDE SEQUENCE</scope>
</reference>
<comment type="caution">
    <text evidence="1">The sequence shown here is derived from an EMBL/GenBank/DDBJ whole genome shotgun (WGS) entry which is preliminary data.</text>
</comment>
<dbReference type="InterPro" id="IPR009030">
    <property type="entry name" value="Growth_fac_rcpt_cys_sf"/>
</dbReference>
<keyword evidence="1" id="KW-0675">Receptor</keyword>
<evidence type="ECO:0000313" key="3">
    <source>
        <dbReference type="Proteomes" id="UP001642409"/>
    </source>
</evidence>
<keyword evidence="3" id="KW-1185">Reference proteome</keyword>
<organism evidence="1">
    <name type="scientific">Hexamita inflata</name>
    <dbReference type="NCBI Taxonomy" id="28002"/>
    <lineage>
        <taxon>Eukaryota</taxon>
        <taxon>Metamonada</taxon>
        <taxon>Diplomonadida</taxon>
        <taxon>Hexamitidae</taxon>
        <taxon>Hexamitinae</taxon>
        <taxon>Hexamita</taxon>
    </lineage>
</organism>